<dbReference type="Proteomes" id="UP000020218">
    <property type="component" value="Unassembled WGS sequence"/>
</dbReference>
<organism evidence="1 2">
    <name type="scientific">Candidatus Accumulibacter adjunctus</name>
    <dbReference type="NCBI Taxonomy" id="1454001"/>
    <lineage>
        <taxon>Bacteria</taxon>
        <taxon>Pseudomonadati</taxon>
        <taxon>Pseudomonadota</taxon>
        <taxon>Betaproteobacteria</taxon>
        <taxon>Candidatus Accumulibacter</taxon>
    </lineage>
</organism>
<gene>
    <name evidence="1" type="ORF">AW08_02002</name>
</gene>
<keyword evidence="2" id="KW-1185">Reference proteome</keyword>
<evidence type="ECO:0000313" key="1">
    <source>
        <dbReference type="EMBL" id="EXI67446.1"/>
    </source>
</evidence>
<sequence length="350" mass="37629">MKTADAGVVLDRTVQALRDHSLVVSVQADLTAEPEGHARTWLRVARGRGSSNYSVVVKRRLTQSSLGAVLAQLRQPVDAGQPPALLVTDHVSPPLAERLQASQQQFADAAGNAYLETASFMVLVKGRKPDAKEIARRASRGFSNSRLKVLFALICDPQLAAAPYRTIAAAANVALGSLPAVLADLQRDESLLVQQRQRRLNASKRLLDEWAQAYALGLRGRTLGARHVAGNFARWPEWPLPSASLRWGGEPAAKLLGCDLQPGILTLYGDRLPARLVTLGQLVPAGPADYQSLLELRKPFWGEALAAATGPQTVPPALVYADLLATGNGHCCAAAQTVYESFLARTFPSR</sequence>
<dbReference type="EMBL" id="JFAX01000010">
    <property type="protein sequence ID" value="EXI67446.1"/>
    <property type="molecule type" value="Genomic_DNA"/>
</dbReference>
<reference evidence="1" key="1">
    <citation type="submission" date="2014-02" db="EMBL/GenBank/DDBJ databases">
        <title>Expanding our view of genomic diversity in Candidatus Accumulibacter clades.</title>
        <authorList>
            <person name="Skennerton C.T."/>
            <person name="Barr J.J."/>
            <person name="Slater F.R."/>
            <person name="Bond P.L."/>
            <person name="Tyson G.W."/>
        </authorList>
    </citation>
    <scope>NUCLEOTIDE SEQUENCE [LARGE SCALE GENOMIC DNA]</scope>
</reference>
<dbReference type="PATRIC" id="fig|1454001.3.peg.2044"/>
<dbReference type="Pfam" id="PF09952">
    <property type="entry name" value="AbiEi_2"/>
    <property type="match status" value="1"/>
</dbReference>
<dbReference type="AlphaFoldDB" id="A0A011MY08"/>
<comment type="caution">
    <text evidence="1">The sequence shown here is derived from an EMBL/GenBank/DDBJ whole genome shotgun (WGS) entry which is preliminary data.</text>
</comment>
<name>A0A011MY08_9PROT</name>
<protein>
    <submittedName>
        <fullName evidence="1">Uncharacterized protein</fullName>
    </submittedName>
</protein>
<evidence type="ECO:0000313" key="2">
    <source>
        <dbReference type="Proteomes" id="UP000020218"/>
    </source>
</evidence>
<dbReference type="InterPro" id="IPR019238">
    <property type="entry name" value="AbiEi_2"/>
</dbReference>
<accession>A0A011MY08</accession>
<proteinExistence type="predicted"/>